<dbReference type="AlphaFoldDB" id="N1PGV3"/>
<evidence type="ECO:0000313" key="2">
    <source>
        <dbReference type="Proteomes" id="UP000016933"/>
    </source>
</evidence>
<evidence type="ECO:0000313" key="1">
    <source>
        <dbReference type="EMBL" id="EME40755.1"/>
    </source>
</evidence>
<organism evidence="1 2">
    <name type="scientific">Dothistroma septosporum (strain NZE10 / CBS 128990)</name>
    <name type="common">Red band needle blight fungus</name>
    <name type="synonym">Mycosphaerella pini</name>
    <dbReference type="NCBI Taxonomy" id="675120"/>
    <lineage>
        <taxon>Eukaryota</taxon>
        <taxon>Fungi</taxon>
        <taxon>Dikarya</taxon>
        <taxon>Ascomycota</taxon>
        <taxon>Pezizomycotina</taxon>
        <taxon>Dothideomycetes</taxon>
        <taxon>Dothideomycetidae</taxon>
        <taxon>Mycosphaerellales</taxon>
        <taxon>Mycosphaerellaceae</taxon>
        <taxon>Dothistroma</taxon>
    </lineage>
</organism>
<dbReference type="EMBL" id="KB446543">
    <property type="protein sequence ID" value="EME40755.1"/>
    <property type="molecule type" value="Genomic_DNA"/>
</dbReference>
<gene>
    <name evidence="1" type="ORF">DOTSEDRAFT_37514</name>
</gene>
<reference evidence="2" key="1">
    <citation type="journal article" date="2012" name="PLoS Genet.">
        <title>The genomes of the fungal plant pathogens Cladosporium fulvum and Dothistroma septosporum reveal adaptation to different hosts and lifestyles but also signatures of common ancestry.</title>
        <authorList>
            <person name="de Wit P.J.G.M."/>
            <person name="van der Burgt A."/>
            <person name="Oekmen B."/>
            <person name="Stergiopoulos I."/>
            <person name="Abd-Elsalam K.A."/>
            <person name="Aerts A.L."/>
            <person name="Bahkali A.H."/>
            <person name="Beenen H.G."/>
            <person name="Chettri P."/>
            <person name="Cox M.P."/>
            <person name="Datema E."/>
            <person name="de Vries R.P."/>
            <person name="Dhillon B."/>
            <person name="Ganley A.R."/>
            <person name="Griffiths S.A."/>
            <person name="Guo Y."/>
            <person name="Hamelin R.C."/>
            <person name="Henrissat B."/>
            <person name="Kabir M.S."/>
            <person name="Jashni M.K."/>
            <person name="Kema G."/>
            <person name="Klaubauf S."/>
            <person name="Lapidus A."/>
            <person name="Levasseur A."/>
            <person name="Lindquist E."/>
            <person name="Mehrabi R."/>
            <person name="Ohm R.A."/>
            <person name="Owen T.J."/>
            <person name="Salamov A."/>
            <person name="Schwelm A."/>
            <person name="Schijlen E."/>
            <person name="Sun H."/>
            <person name="van den Burg H.A."/>
            <person name="van Ham R.C.H.J."/>
            <person name="Zhang S."/>
            <person name="Goodwin S.B."/>
            <person name="Grigoriev I.V."/>
            <person name="Collemare J."/>
            <person name="Bradshaw R.E."/>
        </authorList>
    </citation>
    <scope>NUCLEOTIDE SEQUENCE [LARGE SCALE GENOMIC DNA]</scope>
    <source>
        <strain evidence="2">NZE10 / CBS 128990</strain>
    </source>
</reference>
<keyword evidence="2" id="KW-1185">Reference proteome</keyword>
<reference evidence="1 2" key="2">
    <citation type="journal article" date="2012" name="PLoS Pathog.">
        <title>Diverse lifestyles and strategies of plant pathogenesis encoded in the genomes of eighteen Dothideomycetes fungi.</title>
        <authorList>
            <person name="Ohm R.A."/>
            <person name="Feau N."/>
            <person name="Henrissat B."/>
            <person name="Schoch C.L."/>
            <person name="Horwitz B.A."/>
            <person name="Barry K.W."/>
            <person name="Condon B.J."/>
            <person name="Copeland A.C."/>
            <person name="Dhillon B."/>
            <person name="Glaser F."/>
            <person name="Hesse C.N."/>
            <person name="Kosti I."/>
            <person name="LaButti K."/>
            <person name="Lindquist E.A."/>
            <person name="Lucas S."/>
            <person name="Salamov A.A."/>
            <person name="Bradshaw R.E."/>
            <person name="Ciuffetti L."/>
            <person name="Hamelin R.C."/>
            <person name="Kema G.H.J."/>
            <person name="Lawrence C."/>
            <person name="Scott J.A."/>
            <person name="Spatafora J.W."/>
            <person name="Turgeon B.G."/>
            <person name="de Wit P.J.G.M."/>
            <person name="Zhong S."/>
            <person name="Goodwin S.B."/>
            <person name="Grigoriev I.V."/>
        </authorList>
    </citation>
    <scope>NUCLEOTIDE SEQUENCE [LARGE SCALE GENOMIC DNA]</scope>
    <source>
        <strain evidence="2">NZE10 / CBS 128990</strain>
    </source>
</reference>
<dbReference type="OrthoDB" id="5086884at2759"/>
<proteinExistence type="predicted"/>
<dbReference type="HOGENOM" id="CLU_1517831_0_0_1"/>
<accession>N1PGV3</accession>
<name>N1PGV3_DOTSN</name>
<protein>
    <submittedName>
        <fullName evidence="1">Uncharacterized protein</fullName>
    </submittedName>
</protein>
<dbReference type="Proteomes" id="UP000016933">
    <property type="component" value="Unassembled WGS sequence"/>
</dbReference>
<sequence>MNMSSPIYEHFEERSAKLGPGQTTPSDFSEDDDAFWAIWPSLAAPQEDVDDYFAASLHRQLLQVPPLSVHGTGFAAGCGSNGAANGVDAGLPLPDVNISNLEMASHRVMEELKSSADGEDAKRSLDSLLHADVIVGVERVVELSSRKANFHPCAGFVGTVNTLARGRTWVLINFRCR</sequence>